<keyword evidence="3" id="KW-0547">Nucleotide-binding</keyword>
<dbReference type="GO" id="GO:0034040">
    <property type="term" value="F:ATPase-coupled lipid transmembrane transporter activity"/>
    <property type="evidence" value="ECO:0007669"/>
    <property type="project" value="TreeGrafter"/>
</dbReference>
<comment type="subcellular location">
    <subcellularLocation>
        <location evidence="1">Cell membrane</location>
        <topology evidence="1">Multi-pass membrane protein</topology>
    </subcellularLocation>
</comment>
<keyword evidence="5 7" id="KW-1133">Transmembrane helix</keyword>
<reference evidence="10" key="1">
    <citation type="submission" date="2023-11" db="EMBL/GenBank/DDBJ databases">
        <title>Scrofimicrobium hongkongense sp. nov., isolated from a patient with peritonitis.</title>
        <authorList>
            <person name="Lao H.Y."/>
            <person name="Wong A.Y.P."/>
            <person name="Ng T.L."/>
            <person name="Wong R.Y.L."/>
            <person name="Yau M.C.Y."/>
            <person name="Lam J.Y.W."/>
            <person name="Siu G.K.H."/>
        </authorList>
    </citation>
    <scope>NUCLEOTIDE SEQUENCE</scope>
    <source>
        <strain evidence="10">R131</strain>
    </source>
</reference>
<evidence type="ECO:0000256" key="1">
    <source>
        <dbReference type="ARBA" id="ARBA00004651"/>
    </source>
</evidence>
<dbReference type="PANTHER" id="PTHR24221">
    <property type="entry name" value="ATP-BINDING CASSETTE SUB-FAMILY B"/>
    <property type="match status" value="1"/>
</dbReference>
<dbReference type="InterPro" id="IPR039421">
    <property type="entry name" value="Type_1_exporter"/>
</dbReference>
<dbReference type="EMBL" id="CP138335">
    <property type="protein sequence ID" value="XBW08238.1"/>
    <property type="molecule type" value="Genomic_DNA"/>
</dbReference>
<dbReference type="GO" id="GO:0005524">
    <property type="term" value="F:ATP binding"/>
    <property type="evidence" value="ECO:0007669"/>
    <property type="project" value="UniProtKB-KW"/>
</dbReference>
<dbReference type="PANTHER" id="PTHR24221:SF654">
    <property type="entry name" value="ATP-BINDING CASSETTE SUB-FAMILY B MEMBER 6"/>
    <property type="match status" value="1"/>
</dbReference>
<dbReference type="InterPro" id="IPR003593">
    <property type="entry name" value="AAA+_ATPase"/>
</dbReference>
<name>A0AAU7V7K4_9ACTO</name>
<protein>
    <submittedName>
        <fullName evidence="10">ABC transporter ATP-binding protein</fullName>
    </submittedName>
</protein>
<dbReference type="Gene3D" id="3.40.50.300">
    <property type="entry name" value="P-loop containing nucleotide triphosphate hydrolases"/>
    <property type="match status" value="1"/>
</dbReference>
<dbReference type="SUPFAM" id="SSF90123">
    <property type="entry name" value="ABC transporter transmembrane region"/>
    <property type="match status" value="1"/>
</dbReference>
<dbReference type="GO" id="GO:0016887">
    <property type="term" value="F:ATP hydrolysis activity"/>
    <property type="evidence" value="ECO:0007669"/>
    <property type="project" value="InterPro"/>
</dbReference>
<evidence type="ECO:0000259" key="8">
    <source>
        <dbReference type="PROSITE" id="PS50893"/>
    </source>
</evidence>
<dbReference type="Pfam" id="PF00664">
    <property type="entry name" value="ABC_membrane"/>
    <property type="match status" value="1"/>
</dbReference>
<feature type="transmembrane region" description="Helical" evidence="7">
    <location>
        <begin position="155"/>
        <end position="175"/>
    </location>
</feature>
<feature type="domain" description="ABC transmembrane type-1" evidence="9">
    <location>
        <begin position="19"/>
        <end position="293"/>
    </location>
</feature>
<feature type="transmembrane region" description="Helical" evidence="7">
    <location>
        <begin position="126"/>
        <end position="149"/>
    </location>
</feature>
<dbReference type="InterPro" id="IPR036640">
    <property type="entry name" value="ABC1_TM_sf"/>
</dbReference>
<evidence type="ECO:0000313" key="10">
    <source>
        <dbReference type="EMBL" id="XBW08238.1"/>
    </source>
</evidence>
<evidence type="ECO:0000256" key="5">
    <source>
        <dbReference type="ARBA" id="ARBA00022989"/>
    </source>
</evidence>
<keyword evidence="4 10" id="KW-0067">ATP-binding</keyword>
<dbReference type="PROSITE" id="PS50929">
    <property type="entry name" value="ABC_TM1F"/>
    <property type="match status" value="1"/>
</dbReference>
<dbReference type="InterPro" id="IPR011527">
    <property type="entry name" value="ABC1_TM_dom"/>
</dbReference>
<accession>A0AAU7V7K4</accession>
<evidence type="ECO:0000259" key="9">
    <source>
        <dbReference type="PROSITE" id="PS50929"/>
    </source>
</evidence>
<gene>
    <name evidence="10" type="ORF">SAC06_01380</name>
</gene>
<dbReference type="KEGG" id="sapp:SAC06_01380"/>
<feature type="transmembrane region" description="Helical" evidence="7">
    <location>
        <begin position="236"/>
        <end position="258"/>
    </location>
</feature>
<dbReference type="GO" id="GO:0140359">
    <property type="term" value="F:ABC-type transporter activity"/>
    <property type="evidence" value="ECO:0007669"/>
    <property type="project" value="InterPro"/>
</dbReference>
<dbReference type="AlphaFoldDB" id="A0AAU7V7K4"/>
<dbReference type="PROSITE" id="PS50893">
    <property type="entry name" value="ABC_TRANSPORTER_2"/>
    <property type="match status" value="1"/>
</dbReference>
<keyword evidence="2 7" id="KW-0812">Transmembrane</keyword>
<keyword evidence="6 7" id="KW-0472">Membrane</keyword>
<evidence type="ECO:0000256" key="3">
    <source>
        <dbReference type="ARBA" id="ARBA00022741"/>
    </source>
</evidence>
<dbReference type="InterPro" id="IPR003439">
    <property type="entry name" value="ABC_transporter-like_ATP-bd"/>
</dbReference>
<organism evidence="10">
    <name type="scientific">Scrofimicrobium appendicitidis</name>
    <dbReference type="NCBI Taxonomy" id="3079930"/>
    <lineage>
        <taxon>Bacteria</taxon>
        <taxon>Bacillati</taxon>
        <taxon>Actinomycetota</taxon>
        <taxon>Actinomycetes</taxon>
        <taxon>Actinomycetales</taxon>
        <taxon>Actinomycetaceae</taxon>
        <taxon>Scrofimicrobium</taxon>
    </lineage>
</organism>
<dbReference type="PROSITE" id="PS00211">
    <property type="entry name" value="ABC_TRANSPORTER_1"/>
    <property type="match status" value="1"/>
</dbReference>
<evidence type="ECO:0000256" key="4">
    <source>
        <dbReference type="ARBA" id="ARBA00022840"/>
    </source>
</evidence>
<dbReference type="SMART" id="SM00382">
    <property type="entry name" value="AAA"/>
    <property type="match status" value="1"/>
</dbReference>
<feature type="transmembrane region" description="Helical" evidence="7">
    <location>
        <begin position="21"/>
        <end position="42"/>
    </location>
</feature>
<dbReference type="InterPro" id="IPR017871">
    <property type="entry name" value="ABC_transporter-like_CS"/>
</dbReference>
<feature type="transmembrane region" description="Helical" evidence="7">
    <location>
        <begin position="48"/>
        <end position="70"/>
    </location>
</feature>
<dbReference type="SUPFAM" id="SSF52540">
    <property type="entry name" value="P-loop containing nucleoside triphosphate hydrolases"/>
    <property type="match status" value="1"/>
</dbReference>
<evidence type="ECO:0000256" key="6">
    <source>
        <dbReference type="ARBA" id="ARBA00023136"/>
    </source>
</evidence>
<proteinExistence type="predicted"/>
<dbReference type="GO" id="GO:0005886">
    <property type="term" value="C:plasma membrane"/>
    <property type="evidence" value="ECO:0007669"/>
    <property type="project" value="UniProtKB-SubCell"/>
</dbReference>
<dbReference type="Pfam" id="PF00005">
    <property type="entry name" value="ABC_tran"/>
    <property type="match status" value="1"/>
</dbReference>
<dbReference type="RefSeq" id="WP_350258437.1">
    <property type="nucleotide sequence ID" value="NZ_CP138335.1"/>
</dbReference>
<evidence type="ECO:0000256" key="7">
    <source>
        <dbReference type="SAM" id="Phobius"/>
    </source>
</evidence>
<sequence length="552" mass="59187">MQKTRVKAISAQGSRDTKLVGLARLGSAICWGGALVAAGHLFDHRSVGTLIVGVVFAVAAGLLAAAEIVGGGRAARSEERRLRQALLARQFRSVDEAVSAREEFPPGRVIQMLTDGVERVTEFRQVYFGSTLAAMMIPVVALLYIGIFIDPVVGFVGLILVPVIPLAVGGFLRLFRRTSANSRRQRGALAGRYLDAIRNLVTIRMFGAGERIERELRADGEHNRRMIMRLLGGNQVVIIVMDGIFSLVLICAIAWLTVIRGVSPGEGLTIMLLTVLMLEPLQQVAGFFYIGMGGLASQKEIGAYLRANGLASVDEAAAQLGDLAPEVGTHSGPDIAVDGVRFSYGQGEVLRGVSLEVPCGTRAALVGPSGVGKSTLIGLLRGSLPAQEGSIRVAGKPISELTPRQVRGLSASVSQSTWMFTGTIADNLRLARPQATEAEMWEALELAHVAEEVRRMPRGLETYLGEGAQLVSGGQAQRISLARALLSGRRILILDEPTSQVDIESESRIIEALSSLPSDWTVLVSTHRLALLDIADRVYEMDGGHLKEKQHA</sequence>
<feature type="domain" description="ABC transporter" evidence="8">
    <location>
        <begin position="335"/>
        <end position="552"/>
    </location>
</feature>
<evidence type="ECO:0000256" key="2">
    <source>
        <dbReference type="ARBA" id="ARBA00022692"/>
    </source>
</evidence>
<dbReference type="Gene3D" id="1.20.1560.10">
    <property type="entry name" value="ABC transporter type 1, transmembrane domain"/>
    <property type="match status" value="1"/>
</dbReference>
<feature type="transmembrane region" description="Helical" evidence="7">
    <location>
        <begin position="270"/>
        <end position="290"/>
    </location>
</feature>
<dbReference type="InterPro" id="IPR027417">
    <property type="entry name" value="P-loop_NTPase"/>
</dbReference>